<keyword evidence="7" id="KW-0479">Metal-binding</keyword>
<name>A0A7D5V4B4_9HYPO</name>
<evidence type="ECO:0000256" key="5">
    <source>
        <dbReference type="ARBA" id="ARBA00022989"/>
    </source>
</evidence>
<reference evidence="8 9" key="1">
    <citation type="submission" date="2020-07" db="EMBL/GenBank/DDBJ databases">
        <title>Telomere length de novo assembly of all 7 chromosomes of the fungus, Metarhizium brunneum, using a novel assembly pipeline.</title>
        <authorList>
            <person name="Saud z."/>
            <person name="Kortsinoglou A."/>
            <person name="Kouvelis V.N."/>
            <person name="Butt T.M."/>
        </authorList>
    </citation>
    <scope>NUCLEOTIDE SEQUENCE [LARGE SCALE GENOMIC DNA]</scope>
    <source>
        <strain evidence="8 9">4556</strain>
    </source>
</reference>
<keyword evidence="4" id="KW-0378">Hydrolase</keyword>
<dbReference type="KEGG" id="mbrn:90968249"/>
<evidence type="ECO:0000256" key="6">
    <source>
        <dbReference type="ARBA" id="ARBA00023136"/>
    </source>
</evidence>
<dbReference type="GO" id="GO:0016811">
    <property type="term" value="F:hydrolase activity, acting on carbon-nitrogen (but not peptide) bonds, in linear amides"/>
    <property type="evidence" value="ECO:0007669"/>
    <property type="project" value="InterPro"/>
</dbReference>
<evidence type="ECO:0000256" key="3">
    <source>
        <dbReference type="ARBA" id="ARBA00022692"/>
    </source>
</evidence>
<gene>
    <name evidence="8" type="ORF">G6M90_00g110080</name>
</gene>
<proteinExistence type="inferred from homology"/>
<dbReference type="AlphaFoldDB" id="A0A7D5V4B4"/>
<comment type="subcellular location">
    <subcellularLocation>
        <location evidence="1">Membrane</location>
        <topology evidence="1">Multi-pass membrane protein</topology>
    </subcellularLocation>
</comment>
<dbReference type="GO" id="GO:0046872">
    <property type="term" value="F:metal ion binding"/>
    <property type="evidence" value="ECO:0007669"/>
    <property type="project" value="UniProtKB-KW"/>
</dbReference>
<dbReference type="GeneID" id="90968249"/>
<keyword evidence="3" id="KW-0812">Transmembrane</keyword>
<evidence type="ECO:0000256" key="2">
    <source>
        <dbReference type="ARBA" id="ARBA00009780"/>
    </source>
</evidence>
<dbReference type="PANTHER" id="PTHR46187:SF3">
    <property type="entry name" value="ALKALINE CERAMIDASE 3"/>
    <property type="match status" value="1"/>
</dbReference>
<comment type="similarity">
    <text evidence="2">Belongs to the alkaline ceramidase family.</text>
</comment>
<protein>
    <submittedName>
        <fullName evidence="8">Uncharacterized protein</fullName>
    </submittedName>
</protein>
<dbReference type="GO" id="GO:0046513">
    <property type="term" value="P:ceramide biosynthetic process"/>
    <property type="evidence" value="ECO:0007669"/>
    <property type="project" value="TreeGrafter"/>
</dbReference>
<accession>A0A7D5V4B4</accession>
<keyword evidence="6" id="KW-0472">Membrane</keyword>
<keyword evidence="9" id="KW-1185">Reference proteome</keyword>
<sequence>MASSVMSFFKDWSVPYPEAGHGFWGEQTSTLNFCEEDYVLSFYCAELCNLYYHATKDPAFHQAAYAVLTATVLIRSIWVMEVQVRPPLQAEDGARARYILKTMWALVATGEIRGFRKRDV</sequence>
<dbReference type="GO" id="GO:0005789">
    <property type="term" value="C:endoplasmic reticulum membrane"/>
    <property type="evidence" value="ECO:0007669"/>
    <property type="project" value="TreeGrafter"/>
</dbReference>
<feature type="binding site" evidence="7">
    <location>
        <position position="35"/>
    </location>
    <ligand>
        <name>Ca(2+)</name>
        <dbReference type="ChEBI" id="CHEBI:29108"/>
    </ligand>
</feature>
<feature type="binding site" evidence="7">
    <location>
        <position position="46"/>
    </location>
    <ligand>
        <name>Ca(2+)</name>
        <dbReference type="ChEBI" id="CHEBI:29108"/>
    </ligand>
</feature>
<keyword evidence="7" id="KW-0106">Calcium</keyword>
<dbReference type="EMBL" id="CP058938">
    <property type="protein sequence ID" value="QLI74077.1"/>
    <property type="molecule type" value="Genomic_DNA"/>
</dbReference>
<organism evidence="8 9">
    <name type="scientific">Metarhizium brunneum</name>
    <dbReference type="NCBI Taxonomy" id="500148"/>
    <lineage>
        <taxon>Eukaryota</taxon>
        <taxon>Fungi</taxon>
        <taxon>Dikarya</taxon>
        <taxon>Ascomycota</taxon>
        <taxon>Pezizomycotina</taxon>
        <taxon>Sordariomycetes</taxon>
        <taxon>Hypocreomycetidae</taxon>
        <taxon>Hypocreales</taxon>
        <taxon>Clavicipitaceae</taxon>
        <taxon>Metarhizium</taxon>
    </lineage>
</organism>
<dbReference type="InterPro" id="IPR008901">
    <property type="entry name" value="ACER"/>
</dbReference>
<evidence type="ECO:0000256" key="4">
    <source>
        <dbReference type="ARBA" id="ARBA00022801"/>
    </source>
</evidence>
<dbReference type="Proteomes" id="UP000510686">
    <property type="component" value="Chromosome 7"/>
</dbReference>
<evidence type="ECO:0000256" key="1">
    <source>
        <dbReference type="ARBA" id="ARBA00004141"/>
    </source>
</evidence>
<evidence type="ECO:0000313" key="9">
    <source>
        <dbReference type="Proteomes" id="UP000510686"/>
    </source>
</evidence>
<dbReference type="OrthoDB" id="187171at2759"/>
<dbReference type="RefSeq" id="XP_065987802.1">
    <property type="nucleotide sequence ID" value="XM_066131802.1"/>
</dbReference>
<keyword evidence="5" id="KW-1133">Transmembrane helix</keyword>
<evidence type="ECO:0000256" key="7">
    <source>
        <dbReference type="PIRSR" id="PIRSR608901-1"/>
    </source>
</evidence>
<dbReference type="PANTHER" id="PTHR46187">
    <property type="entry name" value="ALKALINE CERAMIDASE 3"/>
    <property type="match status" value="1"/>
</dbReference>
<dbReference type="GO" id="GO:0046514">
    <property type="term" value="P:ceramide catabolic process"/>
    <property type="evidence" value="ECO:0007669"/>
    <property type="project" value="TreeGrafter"/>
</dbReference>
<evidence type="ECO:0000313" key="8">
    <source>
        <dbReference type="EMBL" id="QLI74077.1"/>
    </source>
</evidence>